<feature type="domain" description="C2H2-type" evidence="6">
    <location>
        <begin position="357"/>
        <end position="378"/>
    </location>
</feature>
<dbReference type="EMBL" id="JASEJX010000012">
    <property type="protein sequence ID" value="KAK4518409.1"/>
    <property type="molecule type" value="Genomic_DNA"/>
</dbReference>
<dbReference type="GO" id="GO:0008270">
    <property type="term" value="F:zinc ion binding"/>
    <property type="evidence" value="ECO:0007669"/>
    <property type="project" value="UniProtKB-KW"/>
</dbReference>
<keyword evidence="3" id="KW-0863">Zinc-finger</keyword>
<dbReference type="Gene3D" id="3.30.160.60">
    <property type="entry name" value="Classic Zinc Finger"/>
    <property type="match status" value="3"/>
</dbReference>
<sequence length="474" mass="55518">MKSRKRSLHTSTTSKSSNPLKYHHELLQFQLNNEANDERMKEDERSTLEFKQEAHNKYEETQKTGVSNTNGGVSNESNTFDLNSNGETNVKQEELAKSEVVLQDNTVESRRSDINSREQSVELGQVEPDIDDPNFYCRSCNYTLSNKSGYRSHLKKYHKMNLKPLVPIRNPAILPDWDDPYQYCKSCNYTYASRNTYKAHCKYFHKMKAPTRSAGIPDIRDPNSYCKVCNHTYKSKSSYITHCVIVHKIRRGQRFANPEATPDVQDPNNYCIRCDRTFCSRYAFRNHLFRIHQLKLSLPNEIAPDIDDPNNHCRSCDKTFDSRYSFRIHLASIHFIGKLPYEKSNAYPDVDDPNNYCRVCQRSYVSRAHYRTHLKGVHQMILRPQKNLNNLPDPDDPNLYCRVCDKTKETLVSYREHCMQIHRMVLRHHSISNPNATIDITSRDNYCAQCEYRYSSKYAFVCHLQTVHDMYVNL</sequence>
<feature type="region of interest" description="Disordered" evidence="5">
    <location>
        <begin position="1"/>
        <end position="22"/>
    </location>
</feature>
<dbReference type="InterPro" id="IPR013087">
    <property type="entry name" value="Znf_C2H2_type"/>
</dbReference>
<feature type="region of interest" description="Disordered" evidence="5">
    <location>
        <begin position="57"/>
        <end position="96"/>
    </location>
</feature>
<evidence type="ECO:0000256" key="4">
    <source>
        <dbReference type="ARBA" id="ARBA00022833"/>
    </source>
</evidence>
<organism evidence="7 8">
    <name type="scientific">Mucor velutinosus</name>
    <dbReference type="NCBI Taxonomy" id="708070"/>
    <lineage>
        <taxon>Eukaryota</taxon>
        <taxon>Fungi</taxon>
        <taxon>Fungi incertae sedis</taxon>
        <taxon>Mucoromycota</taxon>
        <taxon>Mucoromycotina</taxon>
        <taxon>Mucoromycetes</taxon>
        <taxon>Mucorales</taxon>
        <taxon>Mucorineae</taxon>
        <taxon>Mucoraceae</taxon>
        <taxon>Mucor</taxon>
    </lineage>
</organism>
<comment type="caution">
    <text evidence="7">The sequence shown here is derived from an EMBL/GenBank/DDBJ whole genome shotgun (WGS) entry which is preliminary data.</text>
</comment>
<feature type="domain" description="C2H2-type" evidence="6">
    <location>
        <begin position="137"/>
        <end position="158"/>
    </location>
</feature>
<name>A0AAN7DL53_9FUNG</name>
<dbReference type="GO" id="GO:0000977">
    <property type="term" value="F:RNA polymerase II transcription regulatory region sequence-specific DNA binding"/>
    <property type="evidence" value="ECO:0007669"/>
    <property type="project" value="TreeGrafter"/>
</dbReference>
<dbReference type="Pfam" id="PF12874">
    <property type="entry name" value="zf-met"/>
    <property type="match status" value="3"/>
</dbReference>
<evidence type="ECO:0000256" key="3">
    <source>
        <dbReference type="ARBA" id="ARBA00022771"/>
    </source>
</evidence>
<evidence type="ECO:0000259" key="6">
    <source>
        <dbReference type="PROSITE" id="PS00028"/>
    </source>
</evidence>
<dbReference type="InterPro" id="IPR003604">
    <property type="entry name" value="Matrin/U1-like-C_Znf_C2H2"/>
</dbReference>
<dbReference type="GO" id="GO:0000981">
    <property type="term" value="F:DNA-binding transcription factor activity, RNA polymerase II-specific"/>
    <property type="evidence" value="ECO:0007669"/>
    <property type="project" value="TreeGrafter"/>
</dbReference>
<accession>A0AAN7DL53</accession>
<evidence type="ECO:0000313" key="8">
    <source>
        <dbReference type="Proteomes" id="UP001304243"/>
    </source>
</evidence>
<dbReference type="PANTHER" id="PTHR24409:SF295">
    <property type="entry name" value="AZ2-RELATED"/>
    <property type="match status" value="1"/>
</dbReference>
<evidence type="ECO:0000256" key="5">
    <source>
        <dbReference type="SAM" id="MobiDB-lite"/>
    </source>
</evidence>
<dbReference type="Proteomes" id="UP001304243">
    <property type="component" value="Unassembled WGS sequence"/>
</dbReference>
<feature type="domain" description="C2H2-type" evidence="6">
    <location>
        <begin position="184"/>
        <end position="205"/>
    </location>
</feature>
<dbReference type="PANTHER" id="PTHR24409">
    <property type="entry name" value="ZINC FINGER PROTEIN 142"/>
    <property type="match status" value="1"/>
</dbReference>
<protein>
    <submittedName>
        <fullName evidence="7">Translation machinery-associated protein 46</fullName>
    </submittedName>
</protein>
<keyword evidence="4" id="KW-0862">Zinc</keyword>
<evidence type="ECO:0000256" key="1">
    <source>
        <dbReference type="ARBA" id="ARBA00022723"/>
    </source>
</evidence>
<dbReference type="PROSITE" id="PS00028">
    <property type="entry name" value="ZINC_FINGER_C2H2_1"/>
    <property type="match status" value="7"/>
</dbReference>
<evidence type="ECO:0000256" key="2">
    <source>
        <dbReference type="ARBA" id="ARBA00022737"/>
    </source>
</evidence>
<feature type="domain" description="C2H2-type" evidence="6">
    <location>
        <begin position="271"/>
        <end position="292"/>
    </location>
</feature>
<keyword evidence="2" id="KW-0677">Repeat</keyword>
<feature type="compositionally biased region" description="Polar residues" evidence="5">
    <location>
        <begin position="9"/>
        <end position="19"/>
    </location>
</feature>
<proteinExistence type="predicted"/>
<keyword evidence="8" id="KW-1185">Reference proteome</keyword>
<feature type="domain" description="C2H2-type" evidence="6">
    <location>
        <begin position="313"/>
        <end position="334"/>
    </location>
</feature>
<gene>
    <name evidence="7" type="primary">TMA46</name>
    <name evidence="7" type="ORF">ATC70_008626</name>
</gene>
<feature type="domain" description="C2H2-type" evidence="6">
    <location>
        <begin position="226"/>
        <end position="247"/>
    </location>
</feature>
<evidence type="ECO:0000313" key="7">
    <source>
        <dbReference type="EMBL" id="KAK4518409.1"/>
    </source>
</evidence>
<reference evidence="7 8" key="1">
    <citation type="submission" date="2022-11" db="EMBL/GenBank/DDBJ databases">
        <title>Mucor velutinosus strain NIH1002 WGS.</title>
        <authorList>
            <person name="Subramanian P."/>
            <person name="Mullikin J.C."/>
            <person name="Segre J.A."/>
            <person name="Zelazny A.M."/>
        </authorList>
    </citation>
    <scope>NUCLEOTIDE SEQUENCE [LARGE SCALE GENOMIC DNA]</scope>
    <source>
        <strain evidence="7 8">NIH1002</strain>
    </source>
</reference>
<keyword evidence="1" id="KW-0479">Metal-binding</keyword>
<dbReference type="SMART" id="SM00451">
    <property type="entry name" value="ZnF_U1"/>
    <property type="match status" value="4"/>
</dbReference>
<feature type="domain" description="C2H2-type" evidence="6">
    <location>
        <begin position="447"/>
        <end position="468"/>
    </location>
</feature>
<dbReference type="GeneID" id="89952312"/>
<dbReference type="GO" id="GO:0005634">
    <property type="term" value="C:nucleus"/>
    <property type="evidence" value="ECO:0007669"/>
    <property type="project" value="TreeGrafter"/>
</dbReference>
<dbReference type="AlphaFoldDB" id="A0AAN7DL53"/>
<dbReference type="SMART" id="SM00355">
    <property type="entry name" value="ZnF_C2H2"/>
    <property type="match status" value="8"/>
</dbReference>
<dbReference type="RefSeq" id="XP_064685075.1">
    <property type="nucleotide sequence ID" value="XM_064827873.1"/>
</dbReference>
<feature type="compositionally biased region" description="Polar residues" evidence="5">
    <location>
        <begin position="63"/>
        <end position="89"/>
    </location>
</feature>